<keyword evidence="4" id="KW-1185">Reference proteome</keyword>
<reference evidence="3 4" key="1">
    <citation type="submission" date="2023-06" db="EMBL/GenBank/DDBJ databases">
        <authorList>
            <person name="Feng G."/>
            <person name="Li J."/>
            <person name="Zhu H."/>
        </authorList>
    </citation>
    <scope>NUCLEOTIDE SEQUENCE [LARGE SCALE GENOMIC DNA]</scope>
    <source>
        <strain evidence="3 4">RHCKG23</strain>
    </source>
</reference>
<comment type="caution">
    <text evidence="3">The sequence shown here is derived from an EMBL/GenBank/DDBJ whole genome shotgun (WGS) entry which is preliminary data.</text>
</comment>
<evidence type="ECO:0000313" key="3">
    <source>
        <dbReference type="EMBL" id="MDM7885756.1"/>
    </source>
</evidence>
<protein>
    <recommendedName>
        <fullName evidence="5">DUF3060 family protein</fullName>
    </recommendedName>
</protein>
<keyword evidence="2" id="KW-0732">Signal</keyword>
<accession>A0ABT7T868</accession>
<feature type="compositionally biased region" description="Low complexity" evidence="1">
    <location>
        <begin position="28"/>
        <end position="46"/>
    </location>
</feature>
<sequence length="144" mass="14658">MSTKNTLVALSLGLALAATLTACSGAATNDKASKSTSPAPTRSPSTEYNVCKDGVARILASDLTADDEFSLDCDRVSIVGAATPGSTIELGAVSKLVVEGDGVIVHAASAKEIIVPGSRNTITHGGESTVQDIGQDNTVEQQER</sequence>
<dbReference type="Proteomes" id="UP001237823">
    <property type="component" value="Unassembled WGS sequence"/>
</dbReference>
<organism evidence="3 4">
    <name type="scientific">Curtobacterium citri</name>
    <dbReference type="NCBI Taxonomy" id="3055139"/>
    <lineage>
        <taxon>Bacteria</taxon>
        <taxon>Bacillati</taxon>
        <taxon>Actinomycetota</taxon>
        <taxon>Actinomycetes</taxon>
        <taxon>Micrococcales</taxon>
        <taxon>Microbacteriaceae</taxon>
        <taxon>Curtobacterium</taxon>
    </lineage>
</organism>
<feature type="region of interest" description="Disordered" evidence="1">
    <location>
        <begin position="122"/>
        <end position="144"/>
    </location>
</feature>
<dbReference type="PROSITE" id="PS51257">
    <property type="entry name" value="PROKAR_LIPOPROTEIN"/>
    <property type="match status" value="1"/>
</dbReference>
<dbReference type="EMBL" id="JAUCML010000007">
    <property type="protein sequence ID" value="MDM7885756.1"/>
    <property type="molecule type" value="Genomic_DNA"/>
</dbReference>
<feature type="signal peptide" evidence="2">
    <location>
        <begin position="1"/>
        <end position="17"/>
    </location>
</feature>
<evidence type="ECO:0008006" key="5">
    <source>
        <dbReference type="Google" id="ProtNLM"/>
    </source>
</evidence>
<dbReference type="RefSeq" id="WP_289459181.1">
    <property type="nucleotide sequence ID" value="NZ_JAUCML010000007.1"/>
</dbReference>
<feature type="region of interest" description="Disordered" evidence="1">
    <location>
        <begin position="28"/>
        <end position="47"/>
    </location>
</feature>
<evidence type="ECO:0000256" key="1">
    <source>
        <dbReference type="SAM" id="MobiDB-lite"/>
    </source>
</evidence>
<evidence type="ECO:0000313" key="4">
    <source>
        <dbReference type="Proteomes" id="UP001237823"/>
    </source>
</evidence>
<name>A0ABT7T868_9MICO</name>
<gene>
    <name evidence="3" type="ORF">QUG92_11630</name>
</gene>
<evidence type="ECO:0000256" key="2">
    <source>
        <dbReference type="SAM" id="SignalP"/>
    </source>
</evidence>
<proteinExistence type="predicted"/>
<feature type="chain" id="PRO_5047453058" description="DUF3060 family protein" evidence="2">
    <location>
        <begin position="18"/>
        <end position="144"/>
    </location>
</feature>